<protein>
    <submittedName>
        <fullName evidence="1">G2783 protein</fullName>
    </submittedName>
</protein>
<dbReference type="PANTHER" id="PTHR34044">
    <property type="entry name" value="NUCLEAR PROTEIN"/>
    <property type="match status" value="1"/>
</dbReference>
<dbReference type="Proteomes" id="UP001497392">
    <property type="component" value="Unassembled WGS sequence"/>
</dbReference>
<gene>
    <name evidence="1" type="primary">g2783</name>
    <name evidence="1" type="ORF">VP750_LOCUS2384</name>
</gene>
<organism evidence="1 2">
    <name type="scientific">Coccomyxa viridis</name>
    <dbReference type="NCBI Taxonomy" id="1274662"/>
    <lineage>
        <taxon>Eukaryota</taxon>
        <taxon>Viridiplantae</taxon>
        <taxon>Chlorophyta</taxon>
        <taxon>core chlorophytes</taxon>
        <taxon>Trebouxiophyceae</taxon>
        <taxon>Trebouxiophyceae incertae sedis</taxon>
        <taxon>Coccomyxaceae</taxon>
        <taxon>Coccomyxa</taxon>
    </lineage>
</organism>
<sequence length="265" mass="28896">MAPCRCQQEAFTVVGKGRVGTAIAEMGSIDVLLGRGEKVPESPAGPVIVCTRNDDLDGVVEATPAERRRDLVFIQNGMLQPWLDEKGLSDNTQVLVYFAVAKKGEKPLDGKTDRNPEGLTAAWGPHAAAIAQRLQDNDLSCQLPSRDAFKQAMLEKLIWICAYMVVGARHKAKVGEVEQSHKDEVTLLIEELASGGASALGITVADGYVERLHAYSRSVAHFPTAVKEFSWRNGWFYNHSETAKAEGKPDPYPTHTAWLADLGVI</sequence>
<name>A0ABP1FQ84_9CHLO</name>
<proteinExistence type="predicted"/>
<evidence type="ECO:0000313" key="1">
    <source>
        <dbReference type="EMBL" id="CAL5220725.1"/>
    </source>
</evidence>
<dbReference type="EMBL" id="CAXHTA020000004">
    <property type="protein sequence ID" value="CAL5220725.1"/>
    <property type="molecule type" value="Genomic_DNA"/>
</dbReference>
<accession>A0ABP1FQ84</accession>
<reference evidence="1 2" key="1">
    <citation type="submission" date="2024-06" db="EMBL/GenBank/DDBJ databases">
        <authorList>
            <person name="Kraege A."/>
            <person name="Thomma B."/>
        </authorList>
    </citation>
    <scope>NUCLEOTIDE SEQUENCE [LARGE SCALE GENOMIC DNA]</scope>
</reference>
<keyword evidence="2" id="KW-1185">Reference proteome</keyword>
<evidence type="ECO:0000313" key="2">
    <source>
        <dbReference type="Proteomes" id="UP001497392"/>
    </source>
</evidence>
<dbReference type="PANTHER" id="PTHR34044:SF1">
    <property type="entry name" value="NUCLEAR PROTEIN"/>
    <property type="match status" value="1"/>
</dbReference>
<comment type="caution">
    <text evidence="1">The sequence shown here is derived from an EMBL/GenBank/DDBJ whole genome shotgun (WGS) entry which is preliminary data.</text>
</comment>